<dbReference type="GO" id="GO:0006260">
    <property type="term" value="P:DNA replication"/>
    <property type="evidence" value="ECO:0007669"/>
    <property type="project" value="InterPro"/>
</dbReference>
<dbReference type="EMBL" id="VFML01000001">
    <property type="protein sequence ID" value="TQJ04663.1"/>
    <property type="molecule type" value="Genomic_DNA"/>
</dbReference>
<dbReference type="Pfam" id="PF03796">
    <property type="entry name" value="DnaB_C"/>
    <property type="match status" value="1"/>
</dbReference>
<dbReference type="InterPro" id="IPR027417">
    <property type="entry name" value="P-loop_NTPase"/>
</dbReference>
<accession>A0A542DNJ6</accession>
<dbReference type="InterPro" id="IPR007694">
    <property type="entry name" value="DNA_helicase_DnaB-like_C"/>
</dbReference>
<evidence type="ECO:0000313" key="2">
    <source>
        <dbReference type="EMBL" id="TQJ04663.1"/>
    </source>
</evidence>
<dbReference type="Gene3D" id="3.40.50.300">
    <property type="entry name" value="P-loop containing nucleotide triphosphate hydrolases"/>
    <property type="match status" value="1"/>
</dbReference>
<feature type="domain" description="SF4 helicase" evidence="1">
    <location>
        <begin position="12"/>
        <end position="237"/>
    </location>
</feature>
<sequence>MRVRGSGGDPLPAVYRSLERKQIHFIRGQLILICAGPGTGKSAVTLDYALKSKVSALYFSADSDAFVQLTRSVSSIMSWSMAKSAAAVRANDLGVVRERLMGAPIRFNYSASPSLDEIKTTMEAYEELYGDFPELVIVDNVTNVWTSDGDGDPFAGLEGLMDYLHGMARDTESCVIGLHHVTGDYVDAAKPIPLSGVKGQITRVPEVVVTIHKQPGDGYNPDLLRVAPVKNRNGKADSSGQDYAELEFLGDTMTIRDPELGESPFEQDGTMPLDDQRRVFEEAHALV</sequence>
<comment type="caution">
    <text evidence="2">The sequence shown here is derived from an EMBL/GenBank/DDBJ whole genome shotgun (WGS) entry which is preliminary data.</text>
</comment>
<dbReference type="GO" id="GO:0005524">
    <property type="term" value="F:ATP binding"/>
    <property type="evidence" value="ECO:0007669"/>
    <property type="project" value="InterPro"/>
</dbReference>
<gene>
    <name evidence="2" type="ORF">FB471_4468</name>
</gene>
<dbReference type="SUPFAM" id="SSF52540">
    <property type="entry name" value="P-loop containing nucleoside triphosphate hydrolases"/>
    <property type="match status" value="1"/>
</dbReference>
<organism evidence="2 3">
    <name type="scientific">Amycolatopsis cihanbeyliensis</name>
    <dbReference type="NCBI Taxonomy" id="1128664"/>
    <lineage>
        <taxon>Bacteria</taxon>
        <taxon>Bacillati</taxon>
        <taxon>Actinomycetota</taxon>
        <taxon>Actinomycetes</taxon>
        <taxon>Pseudonocardiales</taxon>
        <taxon>Pseudonocardiaceae</taxon>
        <taxon>Amycolatopsis</taxon>
    </lineage>
</organism>
<keyword evidence="3" id="KW-1185">Reference proteome</keyword>
<name>A0A542DNJ6_AMYCI</name>
<protein>
    <submittedName>
        <fullName evidence="2">AAA domain-containing protein</fullName>
    </submittedName>
</protein>
<dbReference type="RefSeq" id="WP_211358095.1">
    <property type="nucleotide sequence ID" value="NZ_VFML01000001.1"/>
</dbReference>
<dbReference type="GO" id="GO:0003678">
    <property type="term" value="F:DNA helicase activity"/>
    <property type="evidence" value="ECO:0007669"/>
    <property type="project" value="InterPro"/>
</dbReference>
<evidence type="ECO:0000313" key="3">
    <source>
        <dbReference type="Proteomes" id="UP000320876"/>
    </source>
</evidence>
<dbReference type="AlphaFoldDB" id="A0A542DNJ6"/>
<evidence type="ECO:0000259" key="1">
    <source>
        <dbReference type="Pfam" id="PF03796"/>
    </source>
</evidence>
<dbReference type="Proteomes" id="UP000320876">
    <property type="component" value="Unassembled WGS sequence"/>
</dbReference>
<reference evidence="2 3" key="1">
    <citation type="submission" date="2019-06" db="EMBL/GenBank/DDBJ databases">
        <title>Sequencing the genomes of 1000 actinobacteria strains.</title>
        <authorList>
            <person name="Klenk H.-P."/>
        </authorList>
    </citation>
    <scope>NUCLEOTIDE SEQUENCE [LARGE SCALE GENOMIC DNA]</scope>
    <source>
        <strain evidence="2 3">DSM 45679</strain>
    </source>
</reference>
<proteinExistence type="predicted"/>